<proteinExistence type="predicted"/>
<sequence>MRRLPVYLLLDTSGSMKGEPIQAVNVGIQALVSSLRQDPNALESVYISIITFDREVKEILPLTELSMLQVPHIDTPDSGPTHLGEALAFLNKRFNTDIIKSTPSQKGDWAPLLFIMTDGKPSDLMVFREEVPKIKAKSFGNIVACGAGPKAKAEFLQEITDNVAMLENTDSSTFQQYFKWVSSTVQQGSRSAGVTSNEMELPPPPSEVNIVI</sequence>
<feature type="domain" description="VWFA" evidence="1">
    <location>
        <begin position="5"/>
        <end position="181"/>
    </location>
</feature>
<dbReference type="AlphaFoldDB" id="A0A7X9XAW9"/>
<evidence type="ECO:0000259" key="1">
    <source>
        <dbReference type="PROSITE" id="PS50234"/>
    </source>
</evidence>
<name>A0A7X9XAW9_9BACT</name>
<organism evidence="2 3">
    <name type="scientific">Flammeovirga aprica JL-4</name>
    <dbReference type="NCBI Taxonomy" id="694437"/>
    <lineage>
        <taxon>Bacteria</taxon>
        <taxon>Pseudomonadati</taxon>
        <taxon>Bacteroidota</taxon>
        <taxon>Cytophagia</taxon>
        <taxon>Cytophagales</taxon>
        <taxon>Flammeovirgaceae</taxon>
        <taxon>Flammeovirga</taxon>
    </lineage>
</organism>
<dbReference type="InterPro" id="IPR002035">
    <property type="entry name" value="VWF_A"/>
</dbReference>
<reference evidence="2 3" key="1">
    <citation type="submission" date="2020-04" db="EMBL/GenBank/DDBJ databases">
        <title>Flammeovirga sp. SR4, a novel species isolated from seawater.</title>
        <authorList>
            <person name="Wang X."/>
        </authorList>
    </citation>
    <scope>NUCLEOTIDE SEQUENCE [LARGE SCALE GENOMIC DNA]</scope>
    <source>
        <strain evidence="2 3">ATCC 23126</strain>
    </source>
</reference>
<dbReference type="InterPro" id="IPR036465">
    <property type="entry name" value="vWFA_dom_sf"/>
</dbReference>
<evidence type="ECO:0000313" key="3">
    <source>
        <dbReference type="Proteomes" id="UP000576082"/>
    </source>
</evidence>
<accession>A0A7X9XAW9</accession>
<dbReference type="EMBL" id="JABANE010000055">
    <property type="protein sequence ID" value="NME70122.1"/>
    <property type="molecule type" value="Genomic_DNA"/>
</dbReference>
<dbReference type="SMART" id="SM00327">
    <property type="entry name" value="VWA"/>
    <property type="match status" value="1"/>
</dbReference>
<dbReference type="Gene3D" id="3.40.50.410">
    <property type="entry name" value="von Willebrand factor, type A domain"/>
    <property type="match status" value="1"/>
</dbReference>
<gene>
    <name evidence="2" type="ORF">HHU12_19260</name>
</gene>
<dbReference type="Proteomes" id="UP000576082">
    <property type="component" value="Unassembled WGS sequence"/>
</dbReference>
<dbReference type="SUPFAM" id="SSF53300">
    <property type="entry name" value="vWA-like"/>
    <property type="match status" value="1"/>
</dbReference>
<dbReference type="PROSITE" id="PS50234">
    <property type="entry name" value="VWFA"/>
    <property type="match status" value="1"/>
</dbReference>
<comment type="caution">
    <text evidence="2">The sequence shown here is derived from an EMBL/GenBank/DDBJ whole genome shotgun (WGS) entry which is preliminary data.</text>
</comment>
<dbReference type="InterPro" id="IPR011392">
    <property type="entry name" value="Tellurite-R_TerY"/>
</dbReference>
<protein>
    <submittedName>
        <fullName evidence="2">VWA domain-containing protein</fullName>
    </submittedName>
</protein>
<dbReference type="Pfam" id="PF00092">
    <property type="entry name" value="VWA"/>
    <property type="match status" value="1"/>
</dbReference>
<evidence type="ECO:0000313" key="2">
    <source>
        <dbReference type="EMBL" id="NME70122.1"/>
    </source>
</evidence>
<keyword evidence="3" id="KW-1185">Reference proteome</keyword>
<dbReference type="PIRSF" id="PIRSF020634">
    <property type="entry name" value="TerY_vWA"/>
    <property type="match status" value="1"/>
</dbReference>